<dbReference type="AlphaFoldDB" id="M5UJY0"/>
<feature type="transmembrane region" description="Helical" evidence="1">
    <location>
        <begin position="6"/>
        <end position="23"/>
    </location>
</feature>
<evidence type="ECO:0000313" key="2">
    <source>
        <dbReference type="EMBL" id="EMI56323.1"/>
    </source>
</evidence>
<accession>M5UJY0</accession>
<keyword evidence="1" id="KW-0812">Transmembrane</keyword>
<evidence type="ECO:0000313" key="3">
    <source>
        <dbReference type="Proteomes" id="UP000011885"/>
    </source>
</evidence>
<keyword evidence="1" id="KW-0472">Membrane</keyword>
<keyword evidence="1" id="KW-1133">Transmembrane helix</keyword>
<dbReference type="Proteomes" id="UP000011885">
    <property type="component" value="Unassembled WGS sequence"/>
</dbReference>
<name>M5UJY0_9BACT</name>
<gene>
    <name evidence="2" type="ORF">RSSM_02241</name>
</gene>
<sequence length="44" mass="5129">MKEIAYTSQALFIIWLAVFCIDIKDHLEFVRVDGRTLTQPSCQQ</sequence>
<comment type="caution">
    <text evidence="2">The sequence shown here is derived from an EMBL/GenBank/DDBJ whole genome shotgun (WGS) entry which is preliminary data.</text>
</comment>
<dbReference type="EMBL" id="ANOH01000155">
    <property type="protein sequence ID" value="EMI56323.1"/>
    <property type="molecule type" value="Genomic_DNA"/>
</dbReference>
<reference evidence="2 3" key="1">
    <citation type="journal article" date="2013" name="Mar. Genomics">
        <title>Expression of sulfatases in Rhodopirellula baltica and the diversity of sulfatases in the genus Rhodopirellula.</title>
        <authorList>
            <person name="Wegner C.E."/>
            <person name="Richter-Heitmann T."/>
            <person name="Klindworth A."/>
            <person name="Klockow C."/>
            <person name="Richter M."/>
            <person name="Achstetter T."/>
            <person name="Glockner F.O."/>
            <person name="Harder J."/>
        </authorList>
    </citation>
    <scope>NUCLEOTIDE SEQUENCE [LARGE SCALE GENOMIC DNA]</scope>
    <source>
        <strain evidence="2 3">SM41</strain>
    </source>
</reference>
<evidence type="ECO:0000256" key="1">
    <source>
        <dbReference type="SAM" id="Phobius"/>
    </source>
</evidence>
<keyword evidence="3" id="KW-1185">Reference proteome</keyword>
<organism evidence="2 3">
    <name type="scientific">Rhodopirellula sallentina SM41</name>
    <dbReference type="NCBI Taxonomy" id="1263870"/>
    <lineage>
        <taxon>Bacteria</taxon>
        <taxon>Pseudomonadati</taxon>
        <taxon>Planctomycetota</taxon>
        <taxon>Planctomycetia</taxon>
        <taxon>Pirellulales</taxon>
        <taxon>Pirellulaceae</taxon>
        <taxon>Rhodopirellula</taxon>
    </lineage>
</organism>
<proteinExistence type="predicted"/>
<protein>
    <submittedName>
        <fullName evidence="2">Uncharacterized protein</fullName>
    </submittedName>
</protein>